<dbReference type="Pfam" id="PF04526">
    <property type="entry name" value="DUF568"/>
    <property type="match status" value="1"/>
</dbReference>
<evidence type="ECO:0000313" key="16">
    <source>
        <dbReference type="Proteomes" id="UP001293593"/>
    </source>
</evidence>
<keyword evidence="6 11" id="KW-1133">Transmembrane helix</keyword>
<dbReference type="InterPro" id="IPR045265">
    <property type="entry name" value="AIR12_DOMON"/>
</dbReference>
<feature type="transmembrane region" description="Helical" evidence="11">
    <location>
        <begin position="236"/>
        <end position="257"/>
    </location>
</feature>
<feature type="transmembrane region" description="Helical" evidence="11">
    <location>
        <begin position="343"/>
        <end position="360"/>
    </location>
</feature>
<sequence>MSFSSSSSSSCSTSLLLILLLILAIFSGAAFSQDCSDDFWKLVKNKDNSTSCKSLRTLETEFGWNVRNGTNKSTFSVDVTFGASLLMEPPGWIAWGVNPGPRPEMIGTQAIIGIIPNNDNSGMEVRTYDITKETRMGCHLEPTENLNGVVQVSNTSIEYDHGSGLYAISARLVLSSTLYNVTRLNHVWQIGAALDPSNNPLKHPTTLRNVDSTETIDLTSGQSYGQNRALLRKVHGVLNIVGWGTLLPIGVIVARYFKVYPFRFNKWWMYLHIACQSTGYLIGVSGWAIGLWLGHASKYYIFQNHRTFAIFIFTFTTIQMLALRLRPNEKDEYRKYWNMYHHFLGYGLLVIIIMNIFKGIRILQAGQGWKWAYVGILAFLGAITLGLEIFTWAKFLYDKEKQKRDDRMRDKNTTDQPAGGKP</sequence>
<dbReference type="InterPro" id="IPR005018">
    <property type="entry name" value="DOMON_domain"/>
</dbReference>
<dbReference type="AlphaFoldDB" id="A0AAE1MWA8"/>
<keyword evidence="4 12" id="KW-0732">Signal</keyword>
<feature type="region of interest" description="Disordered" evidence="10">
    <location>
        <begin position="401"/>
        <end position="422"/>
    </location>
</feature>
<dbReference type="SMART" id="SM00665">
    <property type="entry name" value="B561"/>
    <property type="match status" value="1"/>
</dbReference>
<evidence type="ECO:0000256" key="1">
    <source>
        <dbReference type="ARBA" id="ARBA00004370"/>
    </source>
</evidence>
<evidence type="ECO:0000259" key="14">
    <source>
        <dbReference type="PROSITE" id="PS50939"/>
    </source>
</evidence>
<evidence type="ECO:0000256" key="6">
    <source>
        <dbReference type="ARBA" id="ARBA00022989"/>
    </source>
</evidence>
<feature type="transmembrane region" description="Helical" evidence="11">
    <location>
        <begin position="269"/>
        <end position="293"/>
    </location>
</feature>
<dbReference type="CDD" id="cd08760">
    <property type="entry name" value="Cyt_b561_FRRS1_like"/>
    <property type="match status" value="1"/>
</dbReference>
<keyword evidence="9" id="KW-0479">Metal-binding</keyword>
<keyword evidence="2 8" id="KW-0813">Transport</keyword>
<comment type="caution">
    <text evidence="15">The sequence shown here is derived from an EMBL/GenBank/DDBJ whole genome shotgun (WGS) entry which is preliminary data.</text>
</comment>
<feature type="binding site" description="axial binding residue" evidence="9">
    <location>
        <position position="272"/>
    </location>
    <ligand>
        <name>heme b</name>
        <dbReference type="ChEBI" id="CHEBI:60344"/>
        <label>1</label>
    </ligand>
    <ligandPart>
        <name>Fe</name>
        <dbReference type="ChEBI" id="CHEBI:18248"/>
    </ligandPart>
</feature>
<keyword evidence="16" id="KW-1185">Reference proteome</keyword>
<evidence type="ECO:0000256" key="2">
    <source>
        <dbReference type="ARBA" id="ARBA00022448"/>
    </source>
</evidence>
<dbReference type="GO" id="GO:0046872">
    <property type="term" value="F:metal ion binding"/>
    <property type="evidence" value="ECO:0007669"/>
    <property type="project" value="UniProtKB-KW"/>
</dbReference>
<dbReference type="InterPro" id="IPR006593">
    <property type="entry name" value="Cyt_b561/ferric_Rdtase_TM"/>
</dbReference>
<keyword evidence="9" id="KW-0408">Iron</keyword>
<feature type="binding site" description="axial binding residue" evidence="9">
    <location>
        <position position="341"/>
    </location>
    <ligand>
        <name>heme b</name>
        <dbReference type="ChEBI" id="CHEBI:60344"/>
        <label>1</label>
    </ligand>
    <ligandPart>
        <name>Fe</name>
        <dbReference type="ChEBI" id="CHEBI:18248"/>
    </ligandPart>
</feature>
<accession>A0AAE1MWA8</accession>
<keyword evidence="5 8" id="KW-0249">Electron transport</keyword>
<keyword evidence="7 8" id="KW-0472">Membrane</keyword>
<feature type="binding site" description="axial binding residue" evidence="9">
    <location>
        <position position="235"/>
    </location>
    <ligand>
        <name>heme b</name>
        <dbReference type="ChEBI" id="CHEBI:60344"/>
        <label>1</label>
    </ligand>
    <ligandPart>
        <name>Fe</name>
        <dbReference type="ChEBI" id="CHEBI:18248"/>
    </ligandPart>
</feature>
<evidence type="ECO:0000256" key="9">
    <source>
        <dbReference type="PIRSR" id="PIRSR037471-1"/>
    </source>
</evidence>
<feature type="signal peptide" evidence="12">
    <location>
        <begin position="1"/>
        <end position="32"/>
    </location>
</feature>
<evidence type="ECO:0000256" key="10">
    <source>
        <dbReference type="SAM" id="MobiDB-lite"/>
    </source>
</evidence>
<feature type="transmembrane region" description="Helical" evidence="11">
    <location>
        <begin position="305"/>
        <end position="323"/>
    </location>
</feature>
<feature type="chain" id="PRO_5042209453" description="Cytochrome b561 and DOMON domain-containing protein" evidence="12">
    <location>
        <begin position="33"/>
        <end position="422"/>
    </location>
</feature>
<evidence type="ECO:0000256" key="11">
    <source>
        <dbReference type="SAM" id="Phobius"/>
    </source>
</evidence>
<evidence type="ECO:0000256" key="12">
    <source>
        <dbReference type="SAM" id="SignalP"/>
    </source>
</evidence>
<keyword evidence="3 11" id="KW-0812">Transmembrane</keyword>
<evidence type="ECO:0000313" key="15">
    <source>
        <dbReference type="EMBL" id="KAK4278409.1"/>
    </source>
</evidence>
<proteinExistence type="predicted"/>
<name>A0AAE1MWA8_9FABA</name>
<evidence type="ECO:0000256" key="3">
    <source>
        <dbReference type="ARBA" id="ARBA00022692"/>
    </source>
</evidence>
<dbReference type="PIRSF" id="PIRSF037471">
    <property type="entry name" value="UCP037471"/>
    <property type="match status" value="1"/>
</dbReference>
<dbReference type="InterPro" id="IPR017214">
    <property type="entry name" value="UCP037471"/>
</dbReference>
<evidence type="ECO:0000256" key="5">
    <source>
        <dbReference type="ARBA" id="ARBA00022982"/>
    </source>
</evidence>
<feature type="domain" description="DOMON" evidence="13">
    <location>
        <begin position="58"/>
        <end position="191"/>
    </location>
</feature>
<dbReference type="Gene3D" id="1.20.120.1770">
    <property type="match status" value="1"/>
</dbReference>
<comment type="subcellular location">
    <subcellularLocation>
        <location evidence="1">Membrane</location>
    </subcellularLocation>
</comment>
<gene>
    <name evidence="15" type="ORF">QN277_016259</name>
</gene>
<dbReference type="PANTHER" id="PTHR23130">
    <property type="entry name" value="CYTOCHROME B561 AND DOMON DOMAIN-CONTAINING PROTEIN"/>
    <property type="match status" value="1"/>
</dbReference>
<dbReference type="PROSITE" id="PS50836">
    <property type="entry name" value="DOMON"/>
    <property type="match status" value="1"/>
</dbReference>
<dbReference type="PANTHER" id="PTHR23130:SF175">
    <property type="entry name" value="CYTOCHROME B561 AND DOMON DOMAIN-CONTAINING PROTEIN"/>
    <property type="match status" value="1"/>
</dbReference>
<feature type="domain" description="Cytochrome b561" evidence="14">
    <location>
        <begin position="199"/>
        <end position="396"/>
    </location>
</feature>
<dbReference type="EMBL" id="JAWXYG010000003">
    <property type="protein sequence ID" value="KAK4278409.1"/>
    <property type="molecule type" value="Genomic_DNA"/>
</dbReference>
<protein>
    <recommendedName>
        <fullName evidence="8">Cytochrome b561 and DOMON domain-containing protein</fullName>
    </recommendedName>
</protein>
<dbReference type="Proteomes" id="UP001293593">
    <property type="component" value="Unassembled WGS sequence"/>
</dbReference>
<evidence type="ECO:0000259" key="13">
    <source>
        <dbReference type="PROSITE" id="PS50836"/>
    </source>
</evidence>
<feature type="binding site" description="axial binding residue" evidence="9">
    <location>
        <position position="305"/>
    </location>
    <ligand>
        <name>heme b</name>
        <dbReference type="ChEBI" id="CHEBI:60344"/>
        <label>1</label>
    </ligand>
    <ligandPart>
        <name>Fe</name>
        <dbReference type="ChEBI" id="CHEBI:18248"/>
    </ligandPart>
</feature>
<comment type="cofactor">
    <cofactor evidence="8">
        <name>heme b</name>
        <dbReference type="ChEBI" id="CHEBI:60344"/>
    </cofactor>
    <text evidence="8">Binds 2 heme b groups non-covalently.</text>
</comment>
<reference evidence="15" key="1">
    <citation type="submission" date="2023-10" db="EMBL/GenBank/DDBJ databases">
        <title>Chromosome-level genome of the transformable northern wattle, Acacia crassicarpa.</title>
        <authorList>
            <person name="Massaro I."/>
            <person name="Sinha N.R."/>
            <person name="Poethig S."/>
            <person name="Leichty A.R."/>
        </authorList>
    </citation>
    <scope>NUCLEOTIDE SEQUENCE</scope>
    <source>
        <strain evidence="15">Acra3RX</strain>
        <tissue evidence="15">Leaf</tissue>
    </source>
</reference>
<organism evidence="15 16">
    <name type="scientific">Acacia crassicarpa</name>
    <name type="common">northern wattle</name>
    <dbReference type="NCBI Taxonomy" id="499986"/>
    <lineage>
        <taxon>Eukaryota</taxon>
        <taxon>Viridiplantae</taxon>
        <taxon>Streptophyta</taxon>
        <taxon>Embryophyta</taxon>
        <taxon>Tracheophyta</taxon>
        <taxon>Spermatophyta</taxon>
        <taxon>Magnoliopsida</taxon>
        <taxon>eudicotyledons</taxon>
        <taxon>Gunneridae</taxon>
        <taxon>Pentapetalae</taxon>
        <taxon>rosids</taxon>
        <taxon>fabids</taxon>
        <taxon>Fabales</taxon>
        <taxon>Fabaceae</taxon>
        <taxon>Caesalpinioideae</taxon>
        <taxon>mimosoid clade</taxon>
        <taxon>Acacieae</taxon>
        <taxon>Acacia</taxon>
    </lineage>
</organism>
<dbReference type="GO" id="GO:0016020">
    <property type="term" value="C:membrane"/>
    <property type="evidence" value="ECO:0007669"/>
    <property type="project" value="UniProtKB-SubCell"/>
</dbReference>
<dbReference type="PROSITE" id="PS50939">
    <property type="entry name" value="CYTOCHROME_B561"/>
    <property type="match status" value="1"/>
</dbReference>
<evidence type="ECO:0000256" key="4">
    <source>
        <dbReference type="ARBA" id="ARBA00022729"/>
    </source>
</evidence>
<feature type="compositionally biased region" description="Basic and acidic residues" evidence="10">
    <location>
        <begin position="401"/>
        <end position="413"/>
    </location>
</feature>
<feature type="transmembrane region" description="Helical" evidence="11">
    <location>
        <begin position="372"/>
        <end position="397"/>
    </location>
</feature>
<evidence type="ECO:0000256" key="7">
    <source>
        <dbReference type="ARBA" id="ARBA00023136"/>
    </source>
</evidence>
<evidence type="ECO:0000256" key="8">
    <source>
        <dbReference type="PIRNR" id="PIRNR037471"/>
    </source>
</evidence>